<dbReference type="RefSeq" id="WP_167955274.1">
    <property type="nucleotide sequence ID" value="NZ_JAATJE010000002.1"/>
</dbReference>
<protein>
    <submittedName>
        <fullName evidence="3">Uncharacterized protein</fullName>
    </submittedName>
</protein>
<organism evidence="3 4">
    <name type="scientific">Sphingomonas jejuensis</name>
    <dbReference type="NCBI Taxonomy" id="904715"/>
    <lineage>
        <taxon>Bacteria</taxon>
        <taxon>Pseudomonadati</taxon>
        <taxon>Pseudomonadota</taxon>
        <taxon>Alphaproteobacteria</taxon>
        <taxon>Sphingomonadales</taxon>
        <taxon>Sphingomonadaceae</taxon>
        <taxon>Sphingomonas</taxon>
    </lineage>
</organism>
<feature type="region of interest" description="Disordered" evidence="1">
    <location>
        <begin position="30"/>
        <end position="62"/>
    </location>
</feature>
<reference evidence="3 4" key="1">
    <citation type="submission" date="2020-03" db="EMBL/GenBank/DDBJ databases">
        <title>Genomic Encyclopedia of Type Strains, Phase IV (KMG-IV): sequencing the most valuable type-strain genomes for metagenomic binning, comparative biology and taxonomic classification.</title>
        <authorList>
            <person name="Goeker M."/>
        </authorList>
    </citation>
    <scope>NUCLEOTIDE SEQUENCE [LARGE SCALE GENOMIC DNA]</scope>
    <source>
        <strain evidence="3 4">DSM 27651</strain>
    </source>
</reference>
<gene>
    <name evidence="3" type="ORF">GGR88_002403</name>
</gene>
<name>A0ABX0XNE0_9SPHN</name>
<evidence type="ECO:0000313" key="3">
    <source>
        <dbReference type="EMBL" id="NJC34889.1"/>
    </source>
</evidence>
<keyword evidence="2" id="KW-0732">Signal</keyword>
<dbReference type="Proteomes" id="UP000734218">
    <property type="component" value="Unassembled WGS sequence"/>
</dbReference>
<evidence type="ECO:0000313" key="4">
    <source>
        <dbReference type="Proteomes" id="UP000734218"/>
    </source>
</evidence>
<dbReference type="EMBL" id="JAATJE010000002">
    <property type="protein sequence ID" value="NJC34889.1"/>
    <property type="molecule type" value="Genomic_DNA"/>
</dbReference>
<keyword evidence="4" id="KW-1185">Reference proteome</keyword>
<evidence type="ECO:0000256" key="2">
    <source>
        <dbReference type="SAM" id="SignalP"/>
    </source>
</evidence>
<feature type="chain" id="PRO_5046403549" evidence="2">
    <location>
        <begin position="23"/>
        <end position="136"/>
    </location>
</feature>
<comment type="caution">
    <text evidence="3">The sequence shown here is derived from an EMBL/GenBank/DDBJ whole genome shotgun (WGS) entry which is preliminary data.</text>
</comment>
<accession>A0ABX0XNE0</accession>
<proteinExistence type="predicted"/>
<sequence>MRLRSIILAAAVLSATPTMLLAQSAEGAEPAPAGAVGGTADGAAACPLQSNQAPPSAPRRRRGLGGLLRAVGSSGALAFVPGLGMAGQVANLAAGTAAQLSAEDQQGAAAAEQARQSGDAVRLAACQAQAAAAVAN</sequence>
<feature type="signal peptide" evidence="2">
    <location>
        <begin position="1"/>
        <end position="22"/>
    </location>
</feature>
<evidence type="ECO:0000256" key="1">
    <source>
        <dbReference type="SAM" id="MobiDB-lite"/>
    </source>
</evidence>